<dbReference type="Pfam" id="PF14325">
    <property type="entry name" value="DUF4383"/>
    <property type="match status" value="1"/>
</dbReference>
<name>A0A4Q7NVP7_9ACTN</name>
<feature type="transmembrane region" description="Helical" evidence="1">
    <location>
        <begin position="111"/>
        <end position="134"/>
    </location>
</feature>
<keyword evidence="3" id="KW-1185">Reference proteome</keyword>
<feature type="transmembrane region" description="Helical" evidence="1">
    <location>
        <begin position="88"/>
        <end position="105"/>
    </location>
</feature>
<keyword evidence="1" id="KW-0812">Transmembrane</keyword>
<reference evidence="2 3" key="1">
    <citation type="submission" date="2019-02" db="EMBL/GenBank/DDBJ databases">
        <title>Genomic Encyclopedia of Type Strains, Phase IV (KMG-IV): sequencing the most valuable type-strain genomes for metagenomic binning, comparative biology and taxonomic classification.</title>
        <authorList>
            <person name="Goeker M."/>
        </authorList>
    </citation>
    <scope>NUCLEOTIDE SEQUENCE [LARGE SCALE GENOMIC DNA]</scope>
    <source>
        <strain evidence="2 3">DSM 45622</strain>
    </source>
</reference>
<evidence type="ECO:0000313" key="2">
    <source>
        <dbReference type="EMBL" id="RZS91267.1"/>
    </source>
</evidence>
<comment type="caution">
    <text evidence="2">The sequence shown here is derived from an EMBL/GenBank/DDBJ whole genome shotgun (WGS) entry which is preliminary data.</text>
</comment>
<dbReference type="Proteomes" id="UP000293638">
    <property type="component" value="Unassembled WGS sequence"/>
</dbReference>
<sequence>MSTIGGRSAASITNSPNRLLGVVFGVVYLLVGLLGWFVVGGVGFAESHGKSLLGFDVNPLHNIVHLLVGLALLGAGVAGTAAAKGANIAVGAVYLVVGIIGLFILDSDANILALNGADNVLHLASALLLLGVGLSQDRATRARL</sequence>
<accession>A0A4Q7NVP7</accession>
<evidence type="ECO:0000256" key="1">
    <source>
        <dbReference type="SAM" id="Phobius"/>
    </source>
</evidence>
<protein>
    <submittedName>
        <fullName evidence="2">Uncharacterized protein DUF4383</fullName>
    </submittedName>
</protein>
<proteinExistence type="predicted"/>
<feature type="transmembrane region" description="Helical" evidence="1">
    <location>
        <begin position="20"/>
        <end position="43"/>
    </location>
</feature>
<keyword evidence="1" id="KW-1133">Transmembrane helix</keyword>
<feature type="transmembrane region" description="Helical" evidence="1">
    <location>
        <begin position="63"/>
        <end position="81"/>
    </location>
</feature>
<evidence type="ECO:0000313" key="3">
    <source>
        <dbReference type="Proteomes" id="UP000293638"/>
    </source>
</evidence>
<organism evidence="2 3">
    <name type="scientific">Motilibacter rhizosphaerae</name>
    <dbReference type="NCBI Taxonomy" id="598652"/>
    <lineage>
        <taxon>Bacteria</taxon>
        <taxon>Bacillati</taxon>
        <taxon>Actinomycetota</taxon>
        <taxon>Actinomycetes</taxon>
        <taxon>Motilibacterales</taxon>
        <taxon>Motilibacteraceae</taxon>
        <taxon>Motilibacter</taxon>
    </lineage>
</organism>
<keyword evidence="1" id="KW-0472">Membrane</keyword>
<gene>
    <name evidence="2" type="ORF">EV189_0504</name>
</gene>
<dbReference type="AlphaFoldDB" id="A0A4Q7NVP7"/>
<dbReference type="EMBL" id="SGXD01000001">
    <property type="protein sequence ID" value="RZS91267.1"/>
    <property type="molecule type" value="Genomic_DNA"/>
</dbReference>